<name>A0A1L7WPU0_9HELO</name>
<evidence type="ECO:0000256" key="1">
    <source>
        <dbReference type="SAM" id="MobiDB-lite"/>
    </source>
</evidence>
<feature type="region of interest" description="Disordered" evidence="1">
    <location>
        <begin position="45"/>
        <end position="68"/>
    </location>
</feature>
<gene>
    <name evidence="2" type="ORF">PAC_04674</name>
</gene>
<sequence length="149" mass="16770">MIDLHRVLLIRNVLHTYSNNFQTRRSGWTDILAMLRHPPPFRHLGSREEGKGQYKNFGGGARDSPRTRGELQALNTKTTCSREFDEITTFSTSPSNQENETLNMTGGERRPAAAEKDENADDYAARRGWDSSVQAKDELNVGVKPFCGV</sequence>
<keyword evidence="3" id="KW-1185">Reference proteome</keyword>
<evidence type="ECO:0000313" key="3">
    <source>
        <dbReference type="Proteomes" id="UP000184330"/>
    </source>
</evidence>
<dbReference type="Proteomes" id="UP000184330">
    <property type="component" value="Unassembled WGS sequence"/>
</dbReference>
<feature type="compositionally biased region" description="Polar residues" evidence="1">
    <location>
        <begin position="90"/>
        <end position="104"/>
    </location>
</feature>
<evidence type="ECO:0000313" key="2">
    <source>
        <dbReference type="EMBL" id="CZR54790.1"/>
    </source>
</evidence>
<protein>
    <submittedName>
        <fullName evidence="2">Uncharacterized protein</fullName>
    </submittedName>
</protein>
<organism evidence="2 3">
    <name type="scientific">Phialocephala subalpina</name>
    <dbReference type="NCBI Taxonomy" id="576137"/>
    <lineage>
        <taxon>Eukaryota</taxon>
        <taxon>Fungi</taxon>
        <taxon>Dikarya</taxon>
        <taxon>Ascomycota</taxon>
        <taxon>Pezizomycotina</taxon>
        <taxon>Leotiomycetes</taxon>
        <taxon>Helotiales</taxon>
        <taxon>Mollisiaceae</taxon>
        <taxon>Phialocephala</taxon>
        <taxon>Phialocephala fortinii species complex</taxon>
    </lineage>
</organism>
<dbReference type="AlphaFoldDB" id="A0A1L7WPU0"/>
<accession>A0A1L7WPU0</accession>
<proteinExistence type="predicted"/>
<feature type="compositionally biased region" description="Basic and acidic residues" evidence="1">
    <location>
        <begin position="107"/>
        <end position="124"/>
    </location>
</feature>
<dbReference type="EMBL" id="FJOG01000005">
    <property type="protein sequence ID" value="CZR54790.1"/>
    <property type="molecule type" value="Genomic_DNA"/>
</dbReference>
<reference evidence="2 3" key="1">
    <citation type="submission" date="2016-03" db="EMBL/GenBank/DDBJ databases">
        <authorList>
            <person name="Ploux O."/>
        </authorList>
    </citation>
    <scope>NUCLEOTIDE SEQUENCE [LARGE SCALE GENOMIC DNA]</scope>
    <source>
        <strain evidence="2 3">UAMH 11012</strain>
    </source>
</reference>
<feature type="region of interest" description="Disordered" evidence="1">
    <location>
        <begin position="90"/>
        <end position="124"/>
    </location>
</feature>